<dbReference type="SUPFAM" id="SSF55729">
    <property type="entry name" value="Acyl-CoA N-acyltransferases (Nat)"/>
    <property type="match status" value="1"/>
</dbReference>
<dbReference type="AlphaFoldDB" id="A0A839EH48"/>
<evidence type="ECO:0000313" key="5">
    <source>
        <dbReference type="Proteomes" id="UP000549052"/>
    </source>
</evidence>
<dbReference type="Pfam" id="PF00583">
    <property type="entry name" value="Acetyltransf_1"/>
    <property type="match status" value="1"/>
</dbReference>
<dbReference type="Gene3D" id="3.40.630.30">
    <property type="match status" value="1"/>
</dbReference>
<gene>
    <name evidence="4" type="ORF">FHW16_001380</name>
</gene>
<evidence type="ECO:0000256" key="1">
    <source>
        <dbReference type="ARBA" id="ARBA00022679"/>
    </source>
</evidence>
<comment type="caution">
    <text evidence="4">The sequence shown here is derived from an EMBL/GenBank/DDBJ whole genome shotgun (WGS) entry which is preliminary data.</text>
</comment>
<sequence>MTIRPARLRDMSDCAAIVNTWIDATEWMPRVHPADEVTDYYSDTVFSKYEVFVADVEDTIAGMVALAPDNMVNALYVRQDQRGKGIGKALLDHAKQHATGPIELWTFVANTGAQAFYLREGFHEMHRTNGDNEERLPDILYRWQPEAGMHS</sequence>
<dbReference type="PANTHER" id="PTHR43800:SF1">
    <property type="entry name" value="PEPTIDYL-LYSINE N-ACETYLTRANSFERASE YJAB"/>
    <property type="match status" value="1"/>
</dbReference>
<dbReference type="PROSITE" id="PS51186">
    <property type="entry name" value="GNAT"/>
    <property type="match status" value="1"/>
</dbReference>
<keyword evidence="2" id="KW-0012">Acyltransferase</keyword>
<dbReference type="Proteomes" id="UP000549052">
    <property type="component" value="Unassembled WGS sequence"/>
</dbReference>
<dbReference type="InterPro" id="IPR016181">
    <property type="entry name" value="Acyl_CoA_acyltransferase"/>
</dbReference>
<evidence type="ECO:0000313" key="4">
    <source>
        <dbReference type="EMBL" id="MBA8877698.1"/>
    </source>
</evidence>
<feature type="domain" description="N-acetyltransferase" evidence="3">
    <location>
        <begin position="1"/>
        <end position="146"/>
    </location>
</feature>
<protein>
    <submittedName>
        <fullName evidence="4">GNAT superfamily N-acetyltransferase</fullName>
    </submittedName>
</protein>
<evidence type="ECO:0000256" key="2">
    <source>
        <dbReference type="ARBA" id="ARBA00023315"/>
    </source>
</evidence>
<keyword evidence="5" id="KW-1185">Reference proteome</keyword>
<name>A0A839EH48_9HYPH</name>
<dbReference type="CDD" id="cd04301">
    <property type="entry name" value="NAT_SF"/>
    <property type="match status" value="1"/>
</dbReference>
<keyword evidence="1 4" id="KW-0808">Transferase</keyword>
<proteinExistence type="predicted"/>
<reference evidence="4 5" key="1">
    <citation type="submission" date="2020-07" db="EMBL/GenBank/DDBJ databases">
        <title>Genomic Encyclopedia of Type Strains, Phase IV (KMG-V): Genome sequencing to study the core and pangenomes of soil and plant-associated prokaryotes.</title>
        <authorList>
            <person name="Whitman W."/>
        </authorList>
    </citation>
    <scope>NUCLEOTIDE SEQUENCE [LARGE SCALE GENOMIC DNA]</scope>
    <source>
        <strain evidence="4 5">AN3</strain>
    </source>
</reference>
<dbReference type="PANTHER" id="PTHR43800">
    <property type="entry name" value="PEPTIDYL-LYSINE N-ACETYLTRANSFERASE YJAB"/>
    <property type="match status" value="1"/>
</dbReference>
<dbReference type="RefSeq" id="WP_182548335.1">
    <property type="nucleotide sequence ID" value="NZ_JACGXN010000001.1"/>
</dbReference>
<dbReference type="EMBL" id="JACGXN010000001">
    <property type="protein sequence ID" value="MBA8877698.1"/>
    <property type="molecule type" value="Genomic_DNA"/>
</dbReference>
<organism evidence="4 5">
    <name type="scientific">Phyllobacterium myrsinacearum</name>
    <dbReference type="NCBI Taxonomy" id="28101"/>
    <lineage>
        <taxon>Bacteria</taxon>
        <taxon>Pseudomonadati</taxon>
        <taxon>Pseudomonadota</taxon>
        <taxon>Alphaproteobacteria</taxon>
        <taxon>Hyphomicrobiales</taxon>
        <taxon>Phyllobacteriaceae</taxon>
        <taxon>Phyllobacterium</taxon>
    </lineage>
</organism>
<dbReference type="InterPro" id="IPR000182">
    <property type="entry name" value="GNAT_dom"/>
</dbReference>
<evidence type="ECO:0000259" key="3">
    <source>
        <dbReference type="PROSITE" id="PS51186"/>
    </source>
</evidence>
<dbReference type="GO" id="GO:0016747">
    <property type="term" value="F:acyltransferase activity, transferring groups other than amino-acyl groups"/>
    <property type="evidence" value="ECO:0007669"/>
    <property type="project" value="InterPro"/>
</dbReference>
<accession>A0A839EH48</accession>